<feature type="region of interest" description="Disordered" evidence="2">
    <location>
        <begin position="69"/>
        <end position="102"/>
    </location>
</feature>
<evidence type="ECO:0000256" key="1">
    <source>
        <dbReference type="ARBA" id="ARBA00023242"/>
    </source>
</evidence>
<dbReference type="InterPro" id="IPR001138">
    <property type="entry name" value="Zn2Cys6_DnaBD"/>
</dbReference>
<dbReference type="CDD" id="cd00067">
    <property type="entry name" value="GAL4"/>
    <property type="match status" value="1"/>
</dbReference>
<feature type="region of interest" description="Disordered" evidence="2">
    <location>
        <begin position="310"/>
        <end position="329"/>
    </location>
</feature>
<dbReference type="SUPFAM" id="SSF57701">
    <property type="entry name" value="Zn2/Cys6 DNA-binding domain"/>
    <property type="match status" value="1"/>
</dbReference>
<feature type="region of interest" description="Disordered" evidence="2">
    <location>
        <begin position="131"/>
        <end position="237"/>
    </location>
</feature>
<evidence type="ECO:0000256" key="2">
    <source>
        <dbReference type="SAM" id="MobiDB-lite"/>
    </source>
</evidence>
<feature type="compositionally biased region" description="Polar residues" evidence="2">
    <location>
        <begin position="81"/>
        <end position="100"/>
    </location>
</feature>
<feature type="domain" description="Zn(2)-C6 fungal-type" evidence="3">
    <location>
        <begin position="13"/>
        <end position="42"/>
    </location>
</feature>
<dbReference type="GO" id="GO:0008270">
    <property type="term" value="F:zinc ion binding"/>
    <property type="evidence" value="ECO:0007669"/>
    <property type="project" value="InterPro"/>
</dbReference>
<comment type="caution">
    <text evidence="4">The sequence shown here is derived from an EMBL/GenBank/DDBJ whole genome shotgun (WGS) entry which is preliminary data.</text>
</comment>
<keyword evidence="5" id="KW-1185">Reference proteome</keyword>
<protein>
    <recommendedName>
        <fullName evidence="3">Zn(2)-C6 fungal-type domain-containing protein</fullName>
    </recommendedName>
</protein>
<dbReference type="GO" id="GO:0000981">
    <property type="term" value="F:DNA-binding transcription factor activity, RNA polymerase II-specific"/>
    <property type="evidence" value="ECO:0007669"/>
    <property type="project" value="InterPro"/>
</dbReference>
<evidence type="ECO:0000313" key="5">
    <source>
        <dbReference type="Proteomes" id="UP000652219"/>
    </source>
</evidence>
<dbReference type="PROSITE" id="PS00463">
    <property type="entry name" value="ZN2_CY6_FUNGAL_1"/>
    <property type="match status" value="1"/>
</dbReference>
<sequence>MAVTMMDGPNRKACDRCHTQKLSCKRVGDEACERCIRLKTQCKSSPSLRYRKQHQHQQPTDDVVRRSIPSPKRQRIGGGSQAVQPDLSTLKTQPDDSISGNGAFGDHDVVSSDAMLGIVDFDFGFGQPTLYHQHNPAPDQHLPPPFPDAMDDLMAGGSMSHSWSPPHSTTSGSAFTSPVAPEADPASRIFLGSPSPQRGSAGPAQPHGDMTSQGGTRKRARQRTRQITLRPAPGGQVPAAEQWMPRIIDINSRLFELCSRLPHQIEAPEDPGRLGIVSSPAGGSSVTTPFPIDEMFKLSRHFAEILAEMAPTEGASPTSEDERHQPGRGLDSLADPATCLFVLSTYVRLLDMYQRVFSCIHSQLAHLQPASLFQSWKLPGVTVGSFAVDSTPSLQVSLTIQLAEEFLLQMRRAASSLDPTLRSAASPPGRAPDVVSMFSGVADVSFQALKRQEESLGQELKSLRKDMEAFLDG</sequence>
<name>A0A8H6JPB0_9PEZI</name>
<dbReference type="InterPro" id="IPR036864">
    <property type="entry name" value="Zn2-C6_fun-type_DNA-bd_sf"/>
</dbReference>
<dbReference type="Proteomes" id="UP000652219">
    <property type="component" value="Unassembled WGS sequence"/>
</dbReference>
<feature type="compositionally biased region" description="Low complexity" evidence="2">
    <location>
        <begin position="157"/>
        <end position="173"/>
    </location>
</feature>
<accession>A0A8H6JPB0</accession>
<reference evidence="4 5" key="1">
    <citation type="journal article" date="2020" name="Phytopathology">
        <title>Genome Sequence Resources of Colletotrichum truncatum, C. plurivorum, C. musicola, and C. sojae: Four Species Pathogenic to Soybean (Glycine max).</title>
        <authorList>
            <person name="Rogerio F."/>
            <person name="Boufleur T.R."/>
            <person name="Ciampi-Guillardi M."/>
            <person name="Sukno S.A."/>
            <person name="Thon M.R."/>
            <person name="Massola Junior N.S."/>
            <person name="Baroncelli R."/>
        </authorList>
    </citation>
    <scope>NUCLEOTIDE SEQUENCE [LARGE SCALE GENOMIC DNA]</scope>
    <source>
        <strain evidence="4 5">LFN0009</strain>
    </source>
</reference>
<organism evidence="4 5">
    <name type="scientific">Colletotrichum sojae</name>
    <dbReference type="NCBI Taxonomy" id="2175907"/>
    <lineage>
        <taxon>Eukaryota</taxon>
        <taxon>Fungi</taxon>
        <taxon>Dikarya</taxon>
        <taxon>Ascomycota</taxon>
        <taxon>Pezizomycotina</taxon>
        <taxon>Sordariomycetes</taxon>
        <taxon>Hypocreomycetidae</taxon>
        <taxon>Glomerellales</taxon>
        <taxon>Glomerellaceae</taxon>
        <taxon>Colletotrichum</taxon>
        <taxon>Colletotrichum orchidearum species complex</taxon>
    </lineage>
</organism>
<gene>
    <name evidence="4" type="ORF">CSOJ01_02920</name>
</gene>
<dbReference type="EMBL" id="WIGN01000027">
    <property type="protein sequence ID" value="KAF6816538.1"/>
    <property type="molecule type" value="Genomic_DNA"/>
</dbReference>
<keyword evidence="1" id="KW-0539">Nucleus</keyword>
<evidence type="ECO:0000313" key="4">
    <source>
        <dbReference type="EMBL" id="KAF6816538.1"/>
    </source>
</evidence>
<dbReference type="AlphaFoldDB" id="A0A8H6JPB0"/>
<evidence type="ECO:0000259" key="3">
    <source>
        <dbReference type="PROSITE" id="PS00463"/>
    </source>
</evidence>
<proteinExistence type="predicted"/>